<dbReference type="Proteomes" id="UP000249432">
    <property type="component" value="Unassembled WGS sequence"/>
</dbReference>
<keyword evidence="1 4" id="KW-0808">Transferase</keyword>
<protein>
    <submittedName>
        <fullName evidence="4">GNAT family N-acetyltransferase</fullName>
    </submittedName>
</protein>
<dbReference type="PANTHER" id="PTHR43072">
    <property type="entry name" value="N-ACETYLTRANSFERASE"/>
    <property type="match status" value="1"/>
</dbReference>
<evidence type="ECO:0000313" key="5">
    <source>
        <dbReference type="Proteomes" id="UP000249432"/>
    </source>
</evidence>
<dbReference type="SUPFAM" id="SSF55729">
    <property type="entry name" value="Acyl-CoA N-acyltransferases (Nat)"/>
    <property type="match status" value="1"/>
</dbReference>
<dbReference type="EMBL" id="QFRA01000006">
    <property type="protein sequence ID" value="PZR05505.1"/>
    <property type="molecule type" value="Genomic_DNA"/>
</dbReference>
<feature type="domain" description="N-acetyltransferase" evidence="3">
    <location>
        <begin position="7"/>
        <end position="168"/>
    </location>
</feature>
<dbReference type="PROSITE" id="PS51186">
    <property type="entry name" value="GNAT"/>
    <property type="match status" value="1"/>
</dbReference>
<gene>
    <name evidence="4" type="ORF">DI525_04310</name>
</gene>
<keyword evidence="2" id="KW-0012">Acyltransferase</keyword>
<evidence type="ECO:0000256" key="2">
    <source>
        <dbReference type="ARBA" id="ARBA00023315"/>
    </source>
</evidence>
<dbReference type="InterPro" id="IPR000182">
    <property type="entry name" value="GNAT_dom"/>
</dbReference>
<dbReference type="Pfam" id="PF00583">
    <property type="entry name" value="Acetyltransf_1"/>
    <property type="match status" value="1"/>
</dbReference>
<dbReference type="AlphaFoldDB" id="A0A2W5T2A2"/>
<comment type="caution">
    <text evidence="4">The sequence shown here is derived from an EMBL/GenBank/DDBJ whole genome shotgun (WGS) entry which is preliminary data.</text>
</comment>
<proteinExistence type="predicted"/>
<dbReference type="GO" id="GO:0016747">
    <property type="term" value="F:acyltransferase activity, transferring groups other than amino-acyl groups"/>
    <property type="evidence" value="ECO:0007669"/>
    <property type="project" value="InterPro"/>
</dbReference>
<reference evidence="4 5" key="1">
    <citation type="submission" date="2017-08" db="EMBL/GenBank/DDBJ databases">
        <title>Infants hospitalized years apart are colonized by the same room-sourced microbial strains.</title>
        <authorList>
            <person name="Brooks B."/>
            <person name="Olm M.R."/>
            <person name="Firek B.A."/>
            <person name="Baker R."/>
            <person name="Thomas B.C."/>
            <person name="Morowitz M.J."/>
            <person name="Banfield J.F."/>
        </authorList>
    </citation>
    <scope>NUCLEOTIDE SEQUENCE [LARGE SCALE GENOMIC DNA]</scope>
    <source>
        <strain evidence="4">S2_003_000_R1_3</strain>
    </source>
</reference>
<evidence type="ECO:0000313" key="4">
    <source>
        <dbReference type="EMBL" id="PZR05505.1"/>
    </source>
</evidence>
<evidence type="ECO:0000259" key="3">
    <source>
        <dbReference type="PROSITE" id="PS51186"/>
    </source>
</evidence>
<evidence type="ECO:0000256" key="1">
    <source>
        <dbReference type="ARBA" id="ARBA00022679"/>
    </source>
</evidence>
<accession>A0A2W5T2A2</accession>
<dbReference type="RefSeq" id="WP_303734557.1">
    <property type="nucleotide sequence ID" value="NZ_CAKZHK010000008.1"/>
</dbReference>
<sequence length="168" mass="18761">MTASFTGTIRPMTRDDYPDVARIHQAGLDTGNGAYEASPVTWEEFVDKKIPELCFVAEDEGKILGWVALMPFYHRPSLTGFLEDSIYIDPASSGRGVGAALLEHSAAKAKEWGAWTITGWIFEDNSASQALHAKVGFRKVGTLQRHGWMDYGPWSDQYRQCAIYEKLL</sequence>
<dbReference type="CDD" id="cd04301">
    <property type="entry name" value="NAT_SF"/>
    <property type="match status" value="1"/>
</dbReference>
<dbReference type="PANTHER" id="PTHR43072:SF23">
    <property type="entry name" value="UPF0039 PROTEIN C11D3.02C"/>
    <property type="match status" value="1"/>
</dbReference>
<name>A0A2W5T2A2_9CORY</name>
<dbReference type="Gene3D" id="3.40.630.30">
    <property type="match status" value="1"/>
</dbReference>
<dbReference type="InterPro" id="IPR016181">
    <property type="entry name" value="Acyl_CoA_acyltransferase"/>
</dbReference>
<organism evidence="4 5">
    <name type="scientific">Corynebacterium kroppenstedtii</name>
    <dbReference type="NCBI Taxonomy" id="161879"/>
    <lineage>
        <taxon>Bacteria</taxon>
        <taxon>Bacillati</taxon>
        <taxon>Actinomycetota</taxon>
        <taxon>Actinomycetes</taxon>
        <taxon>Mycobacteriales</taxon>
        <taxon>Corynebacteriaceae</taxon>
        <taxon>Corynebacterium</taxon>
    </lineage>
</organism>